<evidence type="ECO:0000256" key="1">
    <source>
        <dbReference type="SAM" id="Phobius"/>
    </source>
</evidence>
<dbReference type="Proteomes" id="UP000188597">
    <property type="component" value="Unassembled WGS sequence"/>
</dbReference>
<dbReference type="RefSeq" id="WP_077362890.1">
    <property type="nucleotide sequence ID" value="NZ_MQMF01000002.1"/>
</dbReference>
<accession>A0A1V3G8J7</accession>
<name>A0A1V3G8J7_9BACL</name>
<comment type="caution">
    <text evidence="2">The sequence shown here is derived from an EMBL/GenBank/DDBJ whole genome shotgun (WGS) entry which is preliminary data.</text>
</comment>
<keyword evidence="1" id="KW-1133">Transmembrane helix</keyword>
<evidence type="ECO:0000313" key="3">
    <source>
        <dbReference type="Proteomes" id="UP000188597"/>
    </source>
</evidence>
<evidence type="ECO:0008006" key="4">
    <source>
        <dbReference type="Google" id="ProtNLM"/>
    </source>
</evidence>
<keyword evidence="1" id="KW-0812">Transmembrane</keyword>
<sequence length="110" mass="12304">MLSEADLNIIFYTLFLLSGLPISYKYAAFMVKYTGMVVPHFFISLMLNLCVGVLGIVGWIFFAPKVSIYFTLGGIYLGAGITALSLLLLLTLLLYKRKALLLSFQHWIST</sequence>
<gene>
    <name evidence="2" type="ORF">UN64_11770</name>
</gene>
<dbReference type="AlphaFoldDB" id="A0A1V3G8J7"/>
<proteinExistence type="predicted"/>
<dbReference type="OrthoDB" id="2906536at2"/>
<feature type="transmembrane region" description="Helical" evidence="1">
    <location>
        <begin position="36"/>
        <end position="62"/>
    </location>
</feature>
<feature type="transmembrane region" description="Helical" evidence="1">
    <location>
        <begin position="68"/>
        <end position="95"/>
    </location>
</feature>
<dbReference type="EMBL" id="MQMF01000002">
    <property type="protein sequence ID" value="OOE12733.1"/>
    <property type="molecule type" value="Genomic_DNA"/>
</dbReference>
<evidence type="ECO:0000313" key="2">
    <source>
        <dbReference type="EMBL" id="OOE12733.1"/>
    </source>
</evidence>
<feature type="transmembrane region" description="Helical" evidence="1">
    <location>
        <begin position="6"/>
        <end position="24"/>
    </location>
</feature>
<reference evidence="2 3" key="1">
    <citation type="submission" date="2016-11" db="EMBL/GenBank/DDBJ databases">
        <authorList>
            <person name="Jaros S."/>
            <person name="Januszkiewicz K."/>
            <person name="Wedrychowicz H."/>
        </authorList>
    </citation>
    <scope>NUCLEOTIDE SEQUENCE [LARGE SCALE GENOMIC DNA]</scope>
    <source>
        <strain evidence="2 3">Con a/3</strain>
    </source>
</reference>
<protein>
    <recommendedName>
        <fullName evidence="4">Polysaccharide biosynthesis protein C-terminal domain-containing protein</fullName>
    </recommendedName>
</protein>
<organism evidence="2 3">
    <name type="scientific">Fictibacillus arsenicus</name>
    <dbReference type="NCBI Taxonomy" id="255247"/>
    <lineage>
        <taxon>Bacteria</taxon>
        <taxon>Bacillati</taxon>
        <taxon>Bacillota</taxon>
        <taxon>Bacilli</taxon>
        <taxon>Bacillales</taxon>
        <taxon>Fictibacillaceae</taxon>
        <taxon>Fictibacillus</taxon>
    </lineage>
</organism>
<keyword evidence="1" id="KW-0472">Membrane</keyword>